<sequence>MPTVIKPGPSRSRGFRSRPSQSGKDHDPVLSSPSQLLRYVSPDDRLYPILRSSFSVQHDPGAVTLPCSIAPSKNGFAHTVIRACSFVNGNAEALRPIFVAHEDRPELVVDASPDTIETVDLGAVAQQLAAMVEGRLRDPTEYFRYGIQLGCSFPSVTLLGERRDWADMLRHVAWFGTIGHDETAAWTVRLTKVLEYMVASFDRPDETDVKHFWTRAVHETGANMSGGLETLSGWLTAFCWWKADGRRVQNYSDEELSRHEHPEGPAGYRRLTLDGVEFPVMERTKVPDGMDPKEAALLAGSVGMQVMGEDGETAAQPASGWWLLSTSERLPKT</sequence>
<evidence type="ECO:0000313" key="2">
    <source>
        <dbReference type="EMBL" id="KAK4034624.1"/>
    </source>
</evidence>
<organism evidence="2 3">
    <name type="scientific">Parachaetomium inaequale</name>
    <dbReference type="NCBI Taxonomy" id="2588326"/>
    <lineage>
        <taxon>Eukaryota</taxon>
        <taxon>Fungi</taxon>
        <taxon>Dikarya</taxon>
        <taxon>Ascomycota</taxon>
        <taxon>Pezizomycotina</taxon>
        <taxon>Sordariomycetes</taxon>
        <taxon>Sordariomycetidae</taxon>
        <taxon>Sordariales</taxon>
        <taxon>Chaetomiaceae</taxon>
        <taxon>Parachaetomium</taxon>
    </lineage>
</organism>
<dbReference type="PANTHER" id="PTHR31252:SF11">
    <property type="entry name" value="DUF4419 DOMAIN-CONTAINING PROTEIN"/>
    <property type="match status" value="1"/>
</dbReference>
<reference evidence="3" key="1">
    <citation type="journal article" date="2023" name="Mol. Phylogenet. Evol.">
        <title>Genome-scale phylogeny and comparative genomics of the fungal order Sordariales.</title>
        <authorList>
            <person name="Hensen N."/>
            <person name="Bonometti L."/>
            <person name="Westerberg I."/>
            <person name="Brannstrom I.O."/>
            <person name="Guillou S."/>
            <person name="Cros-Aarteil S."/>
            <person name="Calhoun S."/>
            <person name="Haridas S."/>
            <person name="Kuo A."/>
            <person name="Mondo S."/>
            <person name="Pangilinan J."/>
            <person name="Riley R."/>
            <person name="LaButti K."/>
            <person name="Andreopoulos B."/>
            <person name="Lipzen A."/>
            <person name="Chen C."/>
            <person name="Yan M."/>
            <person name="Daum C."/>
            <person name="Ng V."/>
            <person name="Clum A."/>
            <person name="Steindorff A."/>
            <person name="Ohm R.A."/>
            <person name="Martin F."/>
            <person name="Silar P."/>
            <person name="Natvig D.O."/>
            <person name="Lalanne C."/>
            <person name="Gautier V."/>
            <person name="Ament-Velasquez S.L."/>
            <person name="Kruys A."/>
            <person name="Hutchinson M.I."/>
            <person name="Powell A.J."/>
            <person name="Barry K."/>
            <person name="Miller A.N."/>
            <person name="Grigoriev I.V."/>
            <person name="Debuchy R."/>
            <person name="Gladieux P."/>
            <person name="Hiltunen Thoren M."/>
            <person name="Johannesson H."/>
        </authorList>
    </citation>
    <scope>NUCLEOTIDE SEQUENCE [LARGE SCALE GENOMIC DNA]</scope>
    <source>
        <strain evidence="3">CBS 284.82</strain>
    </source>
</reference>
<dbReference type="PANTHER" id="PTHR31252">
    <property type="entry name" value="DUF4419 DOMAIN-CONTAINING PROTEIN"/>
    <property type="match status" value="1"/>
</dbReference>
<dbReference type="Pfam" id="PF14388">
    <property type="entry name" value="DUF4419"/>
    <property type="match status" value="2"/>
</dbReference>
<dbReference type="AlphaFoldDB" id="A0AAN6PA91"/>
<comment type="caution">
    <text evidence="2">The sequence shown here is derived from an EMBL/GenBank/DDBJ whole genome shotgun (WGS) entry which is preliminary data.</text>
</comment>
<feature type="region of interest" description="Disordered" evidence="1">
    <location>
        <begin position="1"/>
        <end position="32"/>
    </location>
</feature>
<name>A0AAN6PA91_9PEZI</name>
<protein>
    <submittedName>
        <fullName evidence="2">Uncharacterized protein</fullName>
    </submittedName>
</protein>
<feature type="compositionally biased region" description="Low complexity" evidence="1">
    <location>
        <begin position="7"/>
        <end position="22"/>
    </location>
</feature>
<dbReference type="Proteomes" id="UP001303115">
    <property type="component" value="Unassembled WGS sequence"/>
</dbReference>
<gene>
    <name evidence="2" type="ORF">C8A01DRAFT_49042</name>
</gene>
<proteinExistence type="predicted"/>
<keyword evidence="3" id="KW-1185">Reference proteome</keyword>
<accession>A0AAN6PA91</accession>
<dbReference type="InterPro" id="IPR025533">
    <property type="entry name" value="DUF4419"/>
</dbReference>
<evidence type="ECO:0000256" key="1">
    <source>
        <dbReference type="SAM" id="MobiDB-lite"/>
    </source>
</evidence>
<evidence type="ECO:0000313" key="3">
    <source>
        <dbReference type="Proteomes" id="UP001303115"/>
    </source>
</evidence>
<dbReference type="EMBL" id="MU854472">
    <property type="protein sequence ID" value="KAK4034624.1"/>
    <property type="molecule type" value="Genomic_DNA"/>
</dbReference>